<evidence type="ECO:0000313" key="4">
    <source>
        <dbReference type="Proteomes" id="UP000283509"/>
    </source>
</evidence>
<name>A0A3R7QLR5_PENVA</name>
<reference evidence="3 4" key="1">
    <citation type="submission" date="2018-04" db="EMBL/GenBank/DDBJ databases">
        <authorList>
            <person name="Zhang X."/>
            <person name="Yuan J."/>
            <person name="Li F."/>
            <person name="Xiang J."/>
        </authorList>
    </citation>
    <scope>NUCLEOTIDE SEQUENCE [LARGE SCALE GENOMIC DNA]</scope>
    <source>
        <tissue evidence="3">Muscle</tissue>
    </source>
</reference>
<dbReference type="PANTHER" id="PTHR21177">
    <property type="entry name" value="IP06524P-RELATED"/>
    <property type="match status" value="1"/>
</dbReference>
<keyword evidence="4" id="KW-1185">Reference proteome</keyword>
<accession>A0A3R7QLR5</accession>
<evidence type="ECO:0000313" key="3">
    <source>
        <dbReference type="EMBL" id="ROT83007.1"/>
    </source>
</evidence>
<dbReference type="Proteomes" id="UP000283509">
    <property type="component" value="Unassembled WGS sequence"/>
</dbReference>
<proteinExistence type="predicted"/>
<gene>
    <name evidence="3" type="ORF">C7M84_023818</name>
</gene>
<comment type="caution">
    <text evidence="3">The sequence shown here is derived from an EMBL/GenBank/DDBJ whole genome shotgun (WGS) entry which is preliminary data.</text>
</comment>
<feature type="compositionally biased region" description="Acidic residues" evidence="1">
    <location>
        <begin position="99"/>
        <end position="108"/>
    </location>
</feature>
<evidence type="ECO:0000256" key="1">
    <source>
        <dbReference type="SAM" id="MobiDB-lite"/>
    </source>
</evidence>
<dbReference type="InterPro" id="IPR031993">
    <property type="entry name" value="DUF4789"/>
</dbReference>
<dbReference type="AlphaFoldDB" id="A0A3R7QLR5"/>
<dbReference type="SUPFAM" id="SSF57184">
    <property type="entry name" value="Growth factor receptor domain"/>
    <property type="match status" value="1"/>
</dbReference>
<dbReference type="InterPro" id="IPR009030">
    <property type="entry name" value="Growth_fac_rcpt_cys_sf"/>
</dbReference>
<evidence type="ECO:0000259" key="2">
    <source>
        <dbReference type="Pfam" id="PF16033"/>
    </source>
</evidence>
<dbReference type="OrthoDB" id="6338576at2759"/>
<sequence>MLASAALSVGASPTSPRFARDTFGIISFDMVLPGVRDVPLEEDAEATTTEAAATTTAAPAEMLRLPGTDDVVPVFFMESLPMFSKADKGWPGMMQPEEAPSEEEEAQPEEAQPGEAQPGEAQPGEAQPEEAQPGEAQPKEDVGSGAGSLLFFPTEGASPPSAPKATTEASESSDGFVFPSHISVAASKEEKDAVRGSARAEGECALSQGLVMVNGSCERLLARNHCAKDEWLLLREGAAKCEKRPCPWGEIFFEDRCVNPIELSVCDSGQVLYIDFSGRSVCDCDAGFLYDPWSGNCFARHEKGSCNFGEYVDVSASGMVECVRNPCISNGYVKEAATGLCFRKMYGGFCEDADLLFHRSNRTAECRKVSLHNILDVPELRECPAGSIRDYLNVCRETFHVATLTSYPVLYGGCPGGFVRDPSGTCRKTSRLFGG</sequence>
<reference evidence="3 4" key="2">
    <citation type="submission" date="2019-01" db="EMBL/GenBank/DDBJ databases">
        <title>The decoding of complex shrimp genome reveals the adaptation for benthos swimmer, frequently molting mechanism and breeding impact on genome.</title>
        <authorList>
            <person name="Sun Y."/>
            <person name="Gao Y."/>
            <person name="Yu Y."/>
        </authorList>
    </citation>
    <scope>NUCLEOTIDE SEQUENCE [LARGE SCALE GENOMIC DNA]</scope>
    <source>
        <tissue evidence="3">Muscle</tissue>
    </source>
</reference>
<feature type="compositionally biased region" description="Low complexity" evidence="1">
    <location>
        <begin position="109"/>
        <end position="136"/>
    </location>
</feature>
<dbReference type="Pfam" id="PF16033">
    <property type="entry name" value="DUF4789"/>
    <property type="match status" value="1"/>
</dbReference>
<feature type="region of interest" description="Disordered" evidence="1">
    <location>
        <begin position="87"/>
        <end position="175"/>
    </location>
</feature>
<protein>
    <recommendedName>
        <fullName evidence="2">DUF4789 domain-containing protein</fullName>
    </recommendedName>
</protein>
<organism evidence="3 4">
    <name type="scientific">Penaeus vannamei</name>
    <name type="common">Whiteleg shrimp</name>
    <name type="synonym">Litopenaeus vannamei</name>
    <dbReference type="NCBI Taxonomy" id="6689"/>
    <lineage>
        <taxon>Eukaryota</taxon>
        <taxon>Metazoa</taxon>
        <taxon>Ecdysozoa</taxon>
        <taxon>Arthropoda</taxon>
        <taxon>Crustacea</taxon>
        <taxon>Multicrustacea</taxon>
        <taxon>Malacostraca</taxon>
        <taxon>Eumalacostraca</taxon>
        <taxon>Eucarida</taxon>
        <taxon>Decapoda</taxon>
        <taxon>Dendrobranchiata</taxon>
        <taxon>Penaeoidea</taxon>
        <taxon>Penaeidae</taxon>
        <taxon>Penaeus</taxon>
    </lineage>
</organism>
<feature type="domain" description="DUF4789" evidence="2">
    <location>
        <begin position="266"/>
        <end position="334"/>
    </location>
</feature>
<dbReference type="PANTHER" id="PTHR21177:SF7">
    <property type="entry name" value="GH11627P"/>
    <property type="match status" value="1"/>
</dbReference>
<dbReference type="EMBL" id="QCYY01000752">
    <property type="protein sequence ID" value="ROT83007.1"/>
    <property type="molecule type" value="Genomic_DNA"/>
</dbReference>